<dbReference type="Pfam" id="PF13240">
    <property type="entry name" value="Zn_Ribbon_1"/>
    <property type="match status" value="1"/>
</dbReference>
<keyword evidence="1" id="KW-0812">Transmembrane</keyword>
<keyword evidence="1" id="KW-0472">Membrane</keyword>
<keyword evidence="1" id="KW-1133">Transmembrane helix</keyword>
<protein>
    <recommendedName>
        <fullName evidence="2">Zinc-ribbon domain-containing protein</fullName>
    </recommendedName>
</protein>
<dbReference type="InterPro" id="IPR026870">
    <property type="entry name" value="Zinc_ribbon_dom"/>
</dbReference>
<keyword evidence="4" id="KW-1185">Reference proteome</keyword>
<gene>
    <name evidence="3" type="ORF">ABID24_000043</name>
</gene>
<feature type="domain" description="Zinc-ribbon" evidence="2">
    <location>
        <begin position="2"/>
        <end position="24"/>
    </location>
</feature>
<sequence>MYCKYCGKKLEDGVSFCTGCGKPVQKQIIKSELESRNKKTKKTVTRNVIIAVVLLAIVCVVIGIFNKSGAISLDPEKRLVGTWYEVDDDGSVDYDEDIQFFSDGTFIGFGEDGTYSVVDGQLVFRFQWAVSSFVYVYDFDFQGNELHLFEEDGDEKILQKEGTLF</sequence>
<dbReference type="Proteomes" id="UP001549106">
    <property type="component" value="Unassembled WGS sequence"/>
</dbReference>
<comment type="caution">
    <text evidence="3">The sequence shown here is derived from an EMBL/GenBank/DDBJ whole genome shotgun (WGS) entry which is preliminary data.</text>
</comment>
<evidence type="ECO:0000256" key="1">
    <source>
        <dbReference type="SAM" id="Phobius"/>
    </source>
</evidence>
<evidence type="ECO:0000313" key="4">
    <source>
        <dbReference type="Proteomes" id="UP001549106"/>
    </source>
</evidence>
<dbReference type="EMBL" id="JBEPMJ010000001">
    <property type="protein sequence ID" value="MET3748827.1"/>
    <property type="molecule type" value="Genomic_DNA"/>
</dbReference>
<evidence type="ECO:0000259" key="2">
    <source>
        <dbReference type="Pfam" id="PF13240"/>
    </source>
</evidence>
<organism evidence="3 4">
    <name type="scientific">Blautia caecimuris</name>
    <dbReference type="NCBI Taxonomy" id="1796615"/>
    <lineage>
        <taxon>Bacteria</taxon>
        <taxon>Bacillati</taxon>
        <taxon>Bacillota</taxon>
        <taxon>Clostridia</taxon>
        <taxon>Lachnospirales</taxon>
        <taxon>Lachnospiraceae</taxon>
        <taxon>Blautia</taxon>
    </lineage>
</organism>
<reference evidence="3 4" key="1">
    <citation type="submission" date="2024-06" db="EMBL/GenBank/DDBJ databases">
        <title>Genomic Encyclopedia of Type Strains, Phase IV (KMG-IV): sequencing the most valuable type-strain genomes for metagenomic binning, comparative biology and taxonomic classification.</title>
        <authorList>
            <person name="Goeker M."/>
        </authorList>
    </citation>
    <scope>NUCLEOTIDE SEQUENCE [LARGE SCALE GENOMIC DNA]</scope>
    <source>
        <strain evidence="3 4">DSM 29492</strain>
    </source>
</reference>
<evidence type="ECO:0000313" key="3">
    <source>
        <dbReference type="EMBL" id="MET3748827.1"/>
    </source>
</evidence>
<name>A0ABV2M069_9FIRM</name>
<proteinExistence type="predicted"/>
<feature type="transmembrane region" description="Helical" evidence="1">
    <location>
        <begin position="44"/>
        <end position="65"/>
    </location>
</feature>
<dbReference type="RefSeq" id="WP_171026664.1">
    <property type="nucleotide sequence ID" value="NZ_JANJZT010000001.1"/>
</dbReference>
<accession>A0ABV2M069</accession>